<feature type="region of interest" description="Disordered" evidence="14">
    <location>
        <begin position="1"/>
        <end position="21"/>
    </location>
</feature>
<gene>
    <name evidence="16" type="primary">bcp</name>
    <name evidence="16" type="ORF">MON38_02670</name>
</gene>
<dbReference type="PANTHER" id="PTHR42801:SF4">
    <property type="entry name" value="AHPC_TSA FAMILY PROTEIN"/>
    <property type="match status" value="1"/>
</dbReference>
<dbReference type="AlphaFoldDB" id="A0A9X2AE21"/>
<evidence type="ECO:0000259" key="15">
    <source>
        <dbReference type="PROSITE" id="PS51352"/>
    </source>
</evidence>
<keyword evidence="5" id="KW-0049">Antioxidant</keyword>
<evidence type="ECO:0000256" key="13">
    <source>
        <dbReference type="PIRSR" id="PIRSR000239-1"/>
    </source>
</evidence>
<accession>A0A9X2AE21</accession>
<dbReference type="Proteomes" id="UP001139193">
    <property type="component" value="Unassembled WGS sequence"/>
</dbReference>
<evidence type="ECO:0000256" key="5">
    <source>
        <dbReference type="ARBA" id="ARBA00022862"/>
    </source>
</evidence>
<evidence type="ECO:0000256" key="10">
    <source>
        <dbReference type="ARBA" id="ARBA00038489"/>
    </source>
</evidence>
<comment type="function">
    <text evidence="1">Thiol-specific peroxidase that catalyzes the reduction of hydrogen peroxide and organic hydroperoxides to water and alcohols, respectively. Plays a role in cell protection against oxidative stress by detoxifying peroxides and as sensor of hydrogen peroxide-mediated signaling events.</text>
</comment>
<proteinExistence type="inferred from homology"/>
<feature type="domain" description="Thioredoxin" evidence="15">
    <location>
        <begin position="3"/>
        <end position="149"/>
    </location>
</feature>
<dbReference type="InterPro" id="IPR036249">
    <property type="entry name" value="Thioredoxin-like_sf"/>
</dbReference>
<dbReference type="Pfam" id="PF00578">
    <property type="entry name" value="AhpC-TSA"/>
    <property type="match status" value="1"/>
</dbReference>
<evidence type="ECO:0000256" key="14">
    <source>
        <dbReference type="SAM" id="MobiDB-lite"/>
    </source>
</evidence>
<dbReference type="SUPFAM" id="SSF52833">
    <property type="entry name" value="Thioredoxin-like"/>
    <property type="match status" value="1"/>
</dbReference>
<dbReference type="GO" id="GO:0034599">
    <property type="term" value="P:cellular response to oxidative stress"/>
    <property type="evidence" value="ECO:0007669"/>
    <property type="project" value="TreeGrafter"/>
</dbReference>
<dbReference type="Gene3D" id="3.40.30.10">
    <property type="entry name" value="Glutaredoxin"/>
    <property type="match status" value="1"/>
</dbReference>
<evidence type="ECO:0000256" key="9">
    <source>
        <dbReference type="ARBA" id="ARBA00032824"/>
    </source>
</evidence>
<dbReference type="InterPro" id="IPR050924">
    <property type="entry name" value="Peroxiredoxin_BCP/PrxQ"/>
</dbReference>
<evidence type="ECO:0000256" key="2">
    <source>
        <dbReference type="ARBA" id="ARBA00011245"/>
    </source>
</evidence>
<dbReference type="GO" id="GO:0005737">
    <property type="term" value="C:cytoplasm"/>
    <property type="evidence" value="ECO:0007669"/>
    <property type="project" value="TreeGrafter"/>
</dbReference>
<dbReference type="InterPro" id="IPR000866">
    <property type="entry name" value="AhpC/TSA"/>
</dbReference>
<comment type="subunit">
    <text evidence="2">Monomer.</text>
</comment>
<keyword evidence="7" id="KW-1015">Disulfide bond</keyword>
<dbReference type="GO" id="GO:0045454">
    <property type="term" value="P:cell redox homeostasis"/>
    <property type="evidence" value="ECO:0007669"/>
    <property type="project" value="TreeGrafter"/>
</dbReference>
<dbReference type="InterPro" id="IPR013766">
    <property type="entry name" value="Thioredoxin_domain"/>
</dbReference>
<dbReference type="FunFam" id="3.40.30.10:FF:000007">
    <property type="entry name" value="Thioredoxin-dependent thiol peroxidase"/>
    <property type="match status" value="1"/>
</dbReference>
<dbReference type="GO" id="GO:0008379">
    <property type="term" value="F:thioredoxin peroxidase activity"/>
    <property type="evidence" value="ECO:0007669"/>
    <property type="project" value="TreeGrafter"/>
</dbReference>
<dbReference type="EMBL" id="JALBGC010000001">
    <property type="protein sequence ID" value="MCI1186307.1"/>
    <property type="molecule type" value="Genomic_DNA"/>
</dbReference>
<evidence type="ECO:0000256" key="7">
    <source>
        <dbReference type="ARBA" id="ARBA00023157"/>
    </source>
</evidence>
<evidence type="ECO:0000256" key="1">
    <source>
        <dbReference type="ARBA" id="ARBA00003330"/>
    </source>
</evidence>
<evidence type="ECO:0000256" key="8">
    <source>
        <dbReference type="ARBA" id="ARBA00023284"/>
    </source>
</evidence>
<evidence type="ECO:0000256" key="12">
    <source>
        <dbReference type="ARBA" id="ARBA00049091"/>
    </source>
</evidence>
<dbReference type="NCBIfam" id="NF006960">
    <property type="entry name" value="PRK09437.1"/>
    <property type="match status" value="1"/>
</dbReference>
<dbReference type="RefSeq" id="WP_241934584.1">
    <property type="nucleotide sequence ID" value="NZ_JALBGC010000001.1"/>
</dbReference>
<keyword evidence="17" id="KW-1185">Reference proteome</keyword>
<evidence type="ECO:0000313" key="17">
    <source>
        <dbReference type="Proteomes" id="UP001139193"/>
    </source>
</evidence>
<keyword evidence="8" id="KW-0676">Redox-active center</keyword>
<protein>
    <recommendedName>
        <fullName evidence="3">thioredoxin-dependent peroxiredoxin</fullName>
        <ecNumber evidence="3">1.11.1.24</ecNumber>
    </recommendedName>
    <alternativeName>
        <fullName evidence="9">Thioredoxin peroxidase</fullName>
    </alternativeName>
    <alternativeName>
        <fullName evidence="11">Thioredoxin-dependent peroxiredoxin Bcp</fullName>
    </alternativeName>
</protein>
<dbReference type="PANTHER" id="PTHR42801">
    <property type="entry name" value="THIOREDOXIN-DEPENDENT PEROXIDE REDUCTASE"/>
    <property type="match status" value="1"/>
</dbReference>
<feature type="active site" description="Cysteine sulfenic acid (-SOH) intermediate; for peroxidase activity" evidence="13">
    <location>
        <position position="45"/>
    </location>
</feature>
<dbReference type="PROSITE" id="PS51352">
    <property type="entry name" value="THIOREDOXIN_2"/>
    <property type="match status" value="1"/>
</dbReference>
<evidence type="ECO:0000313" key="16">
    <source>
        <dbReference type="EMBL" id="MCI1186307.1"/>
    </source>
</evidence>
<keyword evidence="6 16" id="KW-0560">Oxidoreductase</keyword>
<organism evidence="16 17">
    <name type="scientific">Hymenobacter cyanobacteriorum</name>
    <dbReference type="NCBI Taxonomy" id="2926463"/>
    <lineage>
        <taxon>Bacteria</taxon>
        <taxon>Pseudomonadati</taxon>
        <taxon>Bacteroidota</taxon>
        <taxon>Cytophagia</taxon>
        <taxon>Cytophagales</taxon>
        <taxon>Hymenobacteraceae</taxon>
        <taxon>Hymenobacter</taxon>
    </lineage>
</organism>
<comment type="catalytic activity">
    <reaction evidence="12">
        <text>a hydroperoxide + [thioredoxin]-dithiol = an alcohol + [thioredoxin]-disulfide + H2O</text>
        <dbReference type="Rhea" id="RHEA:62620"/>
        <dbReference type="Rhea" id="RHEA-COMP:10698"/>
        <dbReference type="Rhea" id="RHEA-COMP:10700"/>
        <dbReference type="ChEBI" id="CHEBI:15377"/>
        <dbReference type="ChEBI" id="CHEBI:29950"/>
        <dbReference type="ChEBI" id="CHEBI:30879"/>
        <dbReference type="ChEBI" id="CHEBI:35924"/>
        <dbReference type="ChEBI" id="CHEBI:50058"/>
        <dbReference type="EC" id="1.11.1.24"/>
    </reaction>
</comment>
<evidence type="ECO:0000256" key="6">
    <source>
        <dbReference type="ARBA" id="ARBA00023002"/>
    </source>
</evidence>
<name>A0A9X2AE21_9BACT</name>
<dbReference type="InterPro" id="IPR024706">
    <property type="entry name" value="Peroxiredoxin_AhpC-typ"/>
</dbReference>
<sequence length="149" mass="16795">MLPEPGQPAPDFTAQDQDGNTISLHDYRGQKVALYFYPKDDTPGCTAQACNLRDHQEELKANNIQVIGVSIDGEAAHKKFALKYDLPFPLLVDTEKQIVAAYGVWQEKKNYGKTYMGTVRTTFLIDEKGLIEKVIKRPDTKEHTAQLLK</sequence>
<evidence type="ECO:0000256" key="11">
    <source>
        <dbReference type="ARBA" id="ARBA00042639"/>
    </source>
</evidence>
<keyword evidence="4 16" id="KW-0575">Peroxidase</keyword>
<evidence type="ECO:0000256" key="3">
    <source>
        <dbReference type="ARBA" id="ARBA00013017"/>
    </source>
</evidence>
<comment type="caution">
    <text evidence="16">The sequence shown here is derived from an EMBL/GenBank/DDBJ whole genome shotgun (WGS) entry which is preliminary data.</text>
</comment>
<comment type="similarity">
    <text evidence="10">Belongs to the peroxiredoxin family. BCP/PrxQ subfamily.</text>
</comment>
<reference evidence="16" key="1">
    <citation type="submission" date="2022-03" db="EMBL/GenBank/DDBJ databases">
        <title>Bacterial whole genome sequence for Hymenobacter sp. DH14.</title>
        <authorList>
            <person name="Le V."/>
        </authorList>
    </citation>
    <scope>NUCLEOTIDE SEQUENCE</scope>
    <source>
        <strain evidence="16">DH14</strain>
    </source>
</reference>
<dbReference type="PIRSF" id="PIRSF000239">
    <property type="entry name" value="AHPC"/>
    <property type="match status" value="1"/>
</dbReference>
<dbReference type="EC" id="1.11.1.24" evidence="3"/>
<dbReference type="CDD" id="cd03017">
    <property type="entry name" value="PRX_BCP"/>
    <property type="match status" value="1"/>
</dbReference>
<evidence type="ECO:0000256" key="4">
    <source>
        <dbReference type="ARBA" id="ARBA00022559"/>
    </source>
</evidence>